<keyword evidence="3" id="KW-1185">Reference proteome</keyword>
<evidence type="ECO:0000256" key="1">
    <source>
        <dbReference type="SAM" id="MobiDB-lite"/>
    </source>
</evidence>
<accession>A0A0R3R8X6</accession>
<gene>
    <name evidence="2" type="ORF">BTMF_LOCUS14462</name>
</gene>
<proteinExistence type="predicted"/>
<feature type="region of interest" description="Disordered" evidence="1">
    <location>
        <begin position="1"/>
        <end position="25"/>
    </location>
</feature>
<reference evidence="4" key="1">
    <citation type="submission" date="2017-02" db="UniProtKB">
        <authorList>
            <consortium name="WormBaseParasite"/>
        </authorList>
    </citation>
    <scope>IDENTIFICATION</scope>
</reference>
<sequence length="57" mass="5295">MRWAASSITPERSKAKKETGRERSTDVFIAATAAGAAGSGVGGSAGAAGSAGGGGVG</sequence>
<protein>
    <submittedName>
        <fullName evidence="2 4">Uncharacterized protein</fullName>
    </submittedName>
</protein>
<feature type="region of interest" description="Disordered" evidence="1">
    <location>
        <begin position="37"/>
        <end position="57"/>
    </location>
</feature>
<organism evidence="4">
    <name type="scientific">Brugia timori</name>
    <dbReference type="NCBI Taxonomy" id="42155"/>
    <lineage>
        <taxon>Eukaryota</taxon>
        <taxon>Metazoa</taxon>
        <taxon>Ecdysozoa</taxon>
        <taxon>Nematoda</taxon>
        <taxon>Chromadorea</taxon>
        <taxon>Rhabditida</taxon>
        <taxon>Spirurina</taxon>
        <taxon>Spiruromorpha</taxon>
        <taxon>Filarioidea</taxon>
        <taxon>Onchocercidae</taxon>
        <taxon>Brugia</taxon>
    </lineage>
</organism>
<dbReference type="Proteomes" id="UP000280834">
    <property type="component" value="Unassembled WGS sequence"/>
</dbReference>
<dbReference type="AlphaFoldDB" id="A0A0R3R8X6"/>
<evidence type="ECO:0000313" key="4">
    <source>
        <dbReference type="WBParaSite" id="BTMF_0001648201-mRNA-1"/>
    </source>
</evidence>
<feature type="compositionally biased region" description="Polar residues" evidence="1">
    <location>
        <begin position="1"/>
        <end position="10"/>
    </location>
</feature>
<feature type="compositionally biased region" description="Basic and acidic residues" evidence="1">
    <location>
        <begin position="11"/>
        <end position="25"/>
    </location>
</feature>
<dbReference type="EMBL" id="UZAG01021216">
    <property type="protein sequence ID" value="VDO49607.1"/>
    <property type="molecule type" value="Genomic_DNA"/>
</dbReference>
<evidence type="ECO:0000313" key="2">
    <source>
        <dbReference type="EMBL" id="VDO49607.1"/>
    </source>
</evidence>
<reference evidence="2 3" key="2">
    <citation type="submission" date="2018-11" db="EMBL/GenBank/DDBJ databases">
        <authorList>
            <consortium name="Pathogen Informatics"/>
        </authorList>
    </citation>
    <scope>NUCLEOTIDE SEQUENCE [LARGE SCALE GENOMIC DNA]</scope>
</reference>
<name>A0A0R3R8X6_9BILA</name>
<dbReference type="WBParaSite" id="BTMF_0001648201-mRNA-1">
    <property type="protein sequence ID" value="BTMF_0001648201-mRNA-1"/>
    <property type="gene ID" value="BTMF_0001648201"/>
</dbReference>
<evidence type="ECO:0000313" key="3">
    <source>
        <dbReference type="Proteomes" id="UP000280834"/>
    </source>
</evidence>